<sequence>MPGSARTASNNSGNPPSRSRIGNRARQPASPSPDQVPGHLWHPRGGRLGVGAQNADPAAVVFDDRQHARKSHANNASPWERRNPVHVVAGRSGAGSTPASLRTHQAKYPQLVQPRRHKRTVHRSEPAPSYRPASAPARRSSSRGDRLTAACPRDWSSHAREPTPLH</sequence>
<organism evidence="2 3">
    <name type="scientific">Actinomadura verrucosospora</name>
    <dbReference type="NCBI Taxonomy" id="46165"/>
    <lineage>
        <taxon>Bacteria</taxon>
        <taxon>Bacillati</taxon>
        <taxon>Actinomycetota</taxon>
        <taxon>Actinomycetes</taxon>
        <taxon>Streptosporangiales</taxon>
        <taxon>Thermomonosporaceae</taxon>
        <taxon>Actinomadura</taxon>
    </lineage>
</organism>
<gene>
    <name evidence="2" type="ORF">ACTIVE_0249</name>
</gene>
<evidence type="ECO:0000256" key="1">
    <source>
        <dbReference type="SAM" id="MobiDB-lite"/>
    </source>
</evidence>
<dbReference type="AlphaFoldDB" id="A0A7D3VND7"/>
<feature type="compositionally biased region" description="Polar residues" evidence="1">
    <location>
        <begin position="94"/>
        <end position="103"/>
    </location>
</feature>
<dbReference type="Proteomes" id="UP000501240">
    <property type="component" value="Chromosome"/>
</dbReference>
<protein>
    <submittedName>
        <fullName evidence="2">Uncharacterized protein</fullName>
    </submittedName>
</protein>
<evidence type="ECO:0000313" key="3">
    <source>
        <dbReference type="Proteomes" id="UP000501240"/>
    </source>
</evidence>
<feature type="compositionally biased region" description="Low complexity" evidence="1">
    <location>
        <begin position="9"/>
        <end position="20"/>
    </location>
</feature>
<dbReference type="EMBL" id="CP053892">
    <property type="protein sequence ID" value="QKG18615.1"/>
    <property type="molecule type" value="Genomic_DNA"/>
</dbReference>
<feature type="region of interest" description="Disordered" evidence="1">
    <location>
        <begin position="1"/>
        <end position="166"/>
    </location>
</feature>
<proteinExistence type="predicted"/>
<keyword evidence="3" id="KW-1185">Reference proteome</keyword>
<accession>A0A7D3VND7</accession>
<name>A0A7D3VND7_ACTVE</name>
<feature type="compositionally biased region" description="Low complexity" evidence="1">
    <location>
        <begin position="126"/>
        <end position="139"/>
    </location>
</feature>
<evidence type="ECO:0000313" key="2">
    <source>
        <dbReference type="EMBL" id="QKG18615.1"/>
    </source>
</evidence>
<feature type="compositionally biased region" description="Basic and acidic residues" evidence="1">
    <location>
        <begin position="155"/>
        <end position="166"/>
    </location>
</feature>
<reference evidence="2 3" key="1">
    <citation type="submission" date="2020-05" db="EMBL/GenBank/DDBJ databases">
        <title>Actinomadura verrucosospora NRRL-B18236 (PFL_A860) Genome sequencing and assembly.</title>
        <authorList>
            <person name="Samborskyy M."/>
        </authorList>
    </citation>
    <scope>NUCLEOTIDE SEQUENCE [LARGE SCALE GENOMIC DNA]</scope>
    <source>
        <strain evidence="2 3">NRRL:B18236</strain>
    </source>
</reference>